<feature type="region of interest" description="Disordered" evidence="8">
    <location>
        <begin position="1985"/>
        <end position="2174"/>
    </location>
</feature>
<name>A0AAE1GG05_PETCI</name>
<dbReference type="InterPro" id="IPR032940">
    <property type="entry name" value="CAMSAP"/>
</dbReference>
<dbReference type="InterPro" id="IPR036872">
    <property type="entry name" value="CH_dom_sf"/>
</dbReference>
<dbReference type="GO" id="GO:0036449">
    <property type="term" value="C:microtubule minus-end"/>
    <property type="evidence" value="ECO:0007669"/>
    <property type="project" value="TreeGrafter"/>
</dbReference>
<dbReference type="InterPro" id="IPR014797">
    <property type="entry name" value="CKK_CAMSAP"/>
</dbReference>
<keyword evidence="3 6" id="KW-0493">Microtubule</keyword>
<dbReference type="SMART" id="SM01051">
    <property type="entry name" value="CAMSAP_CKK"/>
    <property type="match status" value="1"/>
</dbReference>
<dbReference type="PROSITE" id="PS50021">
    <property type="entry name" value="CH"/>
    <property type="match status" value="1"/>
</dbReference>
<feature type="region of interest" description="Disordered" evidence="8">
    <location>
        <begin position="1356"/>
        <end position="1392"/>
    </location>
</feature>
<dbReference type="PANTHER" id="PTHR21595">
    <property type="entry name" value="PATRONIN"/>
    <property type="match status" value="1"/>
</dbReference>
<feature type="compositionally biased region" description="Low complexity" evidence="8">
    <location>
        <begin position="2697"/>
        <end position="2739"/>
    </location>
</feature>
<comment type="subcellular location">
    <subcellularLocation>
        <location evidence="1">Cytoplasm</location>
        <location evidence="1">Cytoskeleton</location>
    </subcellularLocation>
</comment>
<dbReference type="GO" id="GO:0051011">
    <property type="term" value="F:microtubule minus-end binding"/>
    <property type="evidence" value="ECO:0007669"/>
    <property type="project" value="TreeGrafter"/>
</dbReference>
<comment type="domain">
    <text evidence="6">The CKK domain binds microtubules.</text>
</comment>
<evidence type="ECO:0000256" key="5">
    <source>
        <dbReference type="ARBA" id="ARBA00023212"/>
    </source>
</evidence>
<feature type="region of interest" description="Disordered" evidence="8">
    <location>
        <begin position="572"/>
        <end position="593"/>
    </location>
</feature>
<dbReference type="Proteomes" id="UP001286313">
    <property type="component" value="Unassembled WGS sequence"/>
</dbReference>
<evidence type="ECO:0000256" key="6">
    <source>
        <dbReference type="PROSITE-ProRule" id="PRU00841"/>
    </source>
</evidence>
<dbReference type="Pfam" id="PF11971">
    <property type="entry name" value="CAMSAP_CH"/>
    <property type="match status" value="1"/>
</dbReference>
<proteinExistence type="inferred from homology"/>
<comment type="similarity">
    <text evidence="6">Belongs to the CAMSAP1 family.</text>
</comment>
<feature type="region of interest" description="Disordered" evidence="8">
    <location>
        <begin position="1"/>
        <end position="24"/>
    </location>
</feature>
<feature type="region of interest" description="Disordered" evidence="8">
    <location>
        <begin position="2614"/>
        <end position="3241"/>
    </location>
</feature>
<feature type="compositionally biased region" description="Basic and acidic residues" evidence="8">
    <location>
        <begin position="662"/>
        <end position="675"/>
    </location>
</feature>
<dbReference type="GO" id="GO:0031122">
    <property type="term" value="P:cytoplasmic microtubule organization"/>
    <property type="evidence" value="ECO:0007669"/>
    <property type="project" value="TreeGrafter"/>
</dbReference>
<dbReference type="SUPFAM" id="SSF47576">
    <property type="entry name" value="Calponin-homology domain, CH-domain"/>
    <property type="match status" value="1"/>
</dbReference>
<dbReference type="InterPro" id="IPR058042">
    <property type="entry name" value="CAMSAP_N"/>
</dbReference>
<dbReference type="Gene3D" id="3.10.20.360">
    <property type="entry name" value="CKK domain"/>
    <property type="match status" value="1"/>
</dbReference>
<feature type="compositionally biased region" description="Polar residues" evidence="8">
    <location>
        <begin position="2929"/>
        <end position="2946"/>
    </location>
</feature>
<feature type="region of interest" description="Disordered" evidence="8">
    <location>
        <begin position="1239"/>
        <end position="1258"/>
    </location>
</feature>
<feature type="compositionally biased region" description="Basic and acidic residues" evidence="8">
    <location>
        <begin position="3293"/>
        <end position="3304"/>
    </location>
</feature>
<feature type="region of interest" description="Disordered" evidence="8">
    <location>
        <begin position="534"/>
        <end position="556"/>
    </location>
</feature>
<feature type="region of interest" description="Disordered" evidence="8">
    <location>
        <begin position="2294"/>
        <end position="2318"/>
    </location>
</feature>
<evidence type="ECO:0000259" key="9">
    <source>
        <dbReference type="PROSITE" id="PS50021"/>
    </source>
</evidence>
<feature type="region of interest" description="Disordered" evidence="8">
    <location>
        <begin position="3256"/>
        <end position="3355"/>
    </location>
</feature>
<evidence type="ECO:0000256" key="2">
    <source>
        <dbReference type="ARBA" id="ARBA00022490"/>
    </source>
</evidence>
<dbReference type="SUPFAM" id="SSF50346">
    <property type="entry name" value="PRC-barrel domain"/>
    <property type="match status" value="1"/>
</dbReference>
<feature type="compositionally biased region" description="Basic and acidic residues" evidence="8">
    <location>
        <begin position="2050"/>
        <end position="2059"/>
    </location>
</feature>
<feature type="region of interest" description="Disordered" evidence="8">
    <location>
        <begin position="1290"/>
        <end position="1312"/>
    </location>
</feature>
<dbReference type="InterPro" id="IPR022613">
    <property type="entry name" value="CH_CAMSAP_2"/>
</dbReference>
<feature type="compositionally biased region" description="Polar residues" evidence="8">
    <location>
        <begin position="2294"/>
        <end position="2305"/>
    </location>
</feature>
<feature type="compositionally biased region" description="Basic and acidic residues" evidence="8">
    <location>
        <begin position="1356"/>
        <end position="1368"/>
    </location>
</feature>
<dbReference type="InterPro" id="IPR011033">
    <property type="entry name" value="PRC_barrel-like_sf"/>
</dbReference>
<feature type="compositionally biased region" description="Pro residues" evidence="8">
    <location>
        <begin position="3099"/>
        <end position="3109"/>
    </location>
</feature>
<feature type="compositionally biased region" description="Polar residues" evidence="8">
    <location>
        <begin position="637"/>
        <end position="652"/>
    </location>
</feature>
<dbReference type="Pfam" id="PF25532">
    <property type="entry name" value="CH_CAMSAP2_N"/>
    <property type="match status" value="1"/>
</dbReference>
<organism evidence="11 12">
    <name type="scientific">Petrolisthes cinctipes</name>
    <name type="common">Flat porcelain crab</name>
    <dbReference type="NCBI Taxonomy" id="88211"/>
    <lineage>
        <taxon>Eukaryota</taxon>
        <taxon>Metazoa</taxon>
        <taxon>Ecdysozoa</taxon>
        <taxon>Arthropoda</taxon>
        <taxon>Crustacea</taxon>
        <taxon>Multicrustacea</taxon>
        <taxon>Malacostraca</taxon>
        <taxon>Eumalacostraca</taxon>
        <taxon>Eucarida</taxon>
        <taxon>Decapoda</taxon>
        <taxon>Pleocyemata</taxon>
        <taxon>Anomura</taxon>
        <taxon>Galatheoidea</taxon>
        <taxon>Porcellanidae</taxon>
        <taxon>Petrolisthes</taxon>
    </lineage>
</organism>
<evidence type="ECO:0000313" key="12">
    <source>
        <dbReference type="Proteomes" id="UP001286313"/>
    </source>
</evidence>
<evidence type="ECO:0000256" key="7">
    <source>
        <dbReference type="SAM" id="Coils"/>
    </source>
</evidence>
<dbReference type="PROSITE" id="PS51508">
    <property type="entry name" value="CKK"/>
    <property type="match status" value="1"/>
</dbReference>
<dbReference type="InterPro" id="IPR038209">
    <property type="entry name" value="CKK_dom_sf"/>
</dbReference>
<feature type="domain" description="CKK" evidence="10">
    <location>
        <begin position="3366"/>
        <end position="3500"/>
    </location>
</feature>
<feature type="compositionally biased region" description="Low complexity" evidence="8">
    <location>
        <begin position="2894"/>
        <end position="2903"/>
    </location>
</feature>
<dbReference type="PANTHER" id="PTHR21595:SF0">
    <property type="entry name" value="PATRONIN"/>
    <property type="match status" value="1"/>
</dbReference>
<feature type="domain" description="Calponin-homology (CH)" evidence="9">
    <location>
        <begin position="1755"/>
        <end position="1880"/>
    </location>
</feature>
<feature type="compositionally biased region" description="Polar residues" evidence="8">
    <location>
        <begin position="2750"/>
        <end position="2760"/>
    </location>
</feature>
<evidence type="ECO:0000259" key="10">
    <source>
        <dbReference type="PROSITE" id="PS51508"/>
    </source>
</evidence>
<feature type="compositionally biased region" description="Gly residues" evidence="8">
    <location>
        <begin position="1919"/>
        <end position="1929"/>
    </location>
</feature>
<feature type="compositionally biased region" description="Basic and acidic residues" evidence="8">
    <location>
        <begin position="3035"/>
        <end position="3097"/>
    </location>
</feature>
<keyword evidence="12" id="KW-1185">Reference proteome</keyword>
<feature type="compositionally biased region" description="Basic and acidic residues" evidence="8">
    <location>
        <begin position="1240"/>
        <end position="1250"/>
    </location>
</feature>
<reference evidence="11" key="1">
    <citation type="submission" date="2023-10" db="EMBL/GenBank/DDBJ databases">
        <title>Genome assemblies of two species of porcelain crab, Petrolisthes cinctipes and Petrolisthes manimaculis (Anomura: Porcellanidae).</title>
        <authorList>
            <person name="Angst P."/>
        </authorList>
    </citation>
    <scope>NUCLEOTIDE SEQUENCE</scope>
    <source>
        <strain evidence="11">PB745_01</strain>
        <tissue evidence="11">Gill</tissue>
    </source>
</reference>
<feature type="compositionally biased region" description="Basic and acidic residues" evidence="8">
    <location>
        <begin position="2761"/>
        <end position="2776"/>
    </location>
</feature>
<evidence type="ECO:0000256" key="8">
    <source>
        <dbReference type="SAM" id="MobiDB-lite"/>
    </source>
</evidence>
<evidence type="ECO:0000313" key="11">
    <source>
        <dbReference type="EMBL" id="KAK3888903.1"/>
    </source>
</evidence>
<feature type="compositionally biased region" description="Low complexity" evidence="8">
    <location>
        <begin position="534"/>
        <end position="547"/>
    </location>
</feature>
<dbReference type="GO" id="GO:0030507">
    <property type="term" value="F:spectrin binding"/>
    <property type="evidence" value="ECO:0007669"/>
    <property type="project" value="InterPro"/>
</dbReference>
<dbReference type="GO" id="GO:0005516">
    <property type="term" value="F:calmodulin binding"/>
    <property type="evidence" value="ECO:0007669"/>
    <property type="project" value="InterPro"/>
</dbReference>
<feature type="region of interest" description="Disordered" evidence="8">
    <location>
        <begin position="68"/>
        <end position="90"/>
    </location>
</feature>
<feature type="region of interest" description="Disordered" evidence="8">
    <location>
        <begin position="845"/>
        <end position="868"/>
    </location>
</feature>
<feature type="compositionally biased region" description="Basic and acidic residues" evidence="8">
    <location>
        <begin position="1"/>
        <end position="13"/>
    </location>
</feature>
<dbReference type="FunFam" id="3.10.20.360:FF:000002">
    <property type="entry name" value="Patronin, isoform M"/>
    <property type="match status" value="1"/>
</dbReference>
<feature type="compositionally biased region" description="Acidic residues" evidence="8">
    <location>
        <begin position="2972"/>
        <end position="2982"/>
    </location>
</feature>
<sequence length="3507" mass="392749">MREPVRRDSERPVTSRPTPTPVMMKMQGWRGSVRKKVAQLEAGHHDSVAALLESKETVPQDTMLQDMTGEEQEGKGACGNTTNTESETESVYESRKLLMRRAMQHEARKAAHTEMPSDADSWDDLEDSFARIYEPLPCHSWRGHLLPQQAGGSARQHQVVAQVHAHPRTQPPSDTDTDTEFGETDYVTRSELYRNIRNLQDSLARHNSSQQQSELGMVDEDSQSWQSLPTQNEEPVYISRSEILSRVDPTYASRSEMVRGREDEVTKMGGREAATISRSEILSRLKEMRDSEDERGLSPTHTGDSNWDLCSCVSCEHCGPDHTACEGDCECGAHQLHGKRHKDPARPTSPTECSLLSQDSWSIGEFEKIYEPVGKAAAAQRLQENFLVNQMSVTEPQLEHSPVSKPRYLPLDVWSLSESEDVYESLARVARASVRSSGPSVPSLPQGQQKEGDVWLRQRVRELLRGPGEVSNAARTKVVEALTQHITSNLNLTHCRNEDERNQEIRERLQEALAQDWETLSNINLGQIYVPMEESSTSKTPSPMMTPVATKENTDYDTFGSIDSLIFEPRVPAVGDEGEQSQGDEDEEEATRRSVDRLLDQALLQPYPALTPAQLLHPHLQEEEEKDEEETPAPTPDLSTPTVESEQELTGQHTDEEQQSPKQEECSQQQRDERQSPASPWSLAPSPQTQPVRPVTKMPLKQKIYKSLMGLGFVRFGSRESVKAASSTEDVCKGKVQSDTPIQHSQDHQNINSFRLDLQCLAARRLPSEDDSAYDYHPDHRPHGTTTTSSGSNDTPDSETDSVTSLESVIFRGNSNKETSHINNGSFTRRKIQSSFSHKFVVNRGHESDNSELQENKSVSQGTHPYLDSDTSWDYMEAGGEEEASLQRYQVSTDHTFLPVTPGPHVVANLRRQNLGLGDTPDHHPPATPGDDNPPRDSTKRNSRMRDAELSTPVLSSPTESPSPGPASTPTEENSDGRQLFRAFEEQQIWSESEPGCCNESNSTQDSSTLQATEGSITTHNTQTMYDVCGGGRNEAGNDTPPVVLLKHHVYQSIESLASRMSSAPSIRTVPTEGSMEDGQLQMYGQRHGEPIYGVRNSRLFHSMNGAFVTRECEKDTATTPVVIRRGRAVELTEEMFRCGDQLQPHDQEEHKVEPRERDHTSLTFHTTLLPPPDVQAPLYFHNTVSSTESREVHSYENDSEIYGTRKEIRDEILQASKEQLNEIDKPKIEQSVAKVLPQDGDKMEGKGREQAGTPTDKIKRVQKLGVSILGNNNDMMIRELKLKLRRRFSPHQGNDSQDEDEEEANIHKKQPVISSLSVGSLSSNSVAVRREQLAPHISKILGSLHHRPNIEEVKKAPQDTEEAKCDDPSPGVDSTNHTKEEKQERNEREKEREILRISSDGGVEQVYVPTPDYTPVSTLPRENQQCRDLSPDLPILDELLQSTPEDYSFDLADLAKFVHEHIAKNKNLYTDHENRPGVDPGTVCQDTLANSDNITSPKRSVRFDLSKKLADLNATWSDLESLIFTDEKNDDMNVVAGGEGRLPGSRMDCYRDTEGLLWQQLAKMRRSRAPEDRHRWQLEKTKRMLLWIHLSTDSAYTEWCYSSQWWKAKQRASVAWIVQKAHKNKVPSDLQDPYYRDYEGVEHLKPGIVHRLANADLYCSALANIYGDPNFHNLSHWNIIQALARKGVYVAEPTDVALTETVLIQVTPIKMSAHLAVIEAMMALYIREVVVAERAVAVLQRVGGPQGGVDRTPQDQEEALVLWISHIVQALQERIHLHQEQDLPVFPRIQDLSDLSDGIGLAALVAFYCPQELSWRDIAVADPPSIADSLYNVGLVIKFCQESLPYNPCLLTKEDIVYMHSSVKQNVLAFAAELFFLLELEPVSCVSLPGTKKMSTKYIQLSSPAGRGGGKSTSSGGSTTGSGPGTGTGLRRQQSLTEHERPRKDRVSIHEGMKPAGAPSVRRSHSMNLNDMTELRSRLEQRAERYDNTPSSYNSDCGGRDSSSMSDGQEGDFVVQRSRGLSTLSDMMRTQSPRPSHDFDHIPYSSRSATKERFNMDSKEEELGERSRGLGRRGSINNSHPDLPAAGMPSRYEERPHGRSRSRRNSISAEDSQLTIENFGGSQDNLNYIARNPDKEPFVHTGRRESSNLDLTRESREGSARPESRCSRERSVERRLELHRDSMDELDNRLVDKLEREALEREKRDSHHMSKEKLVVRDPRKALGDVADSGSESDASFDRDKQMVKATSFAELSKLKEQLPGGINIIYMQSDKDDSSKRSKGSEKKTTFAALPNQTTWKQQSAQCHSDDNKSASDENMEPQVMASELHNVRLKLEEKRRRIESEKRKMEQAMNKQRQKLGKEAFMQAVVKGDISSDVSNLSRRWLEGSDAPAVEVRTPDLDTMDYEQYHHSLTHGESGRYPPDSLPPVPQLRRRSHLGPDPRDRSRDPRLDLRRTSLYTDPGTWRDPQHQQIPNPRRVSLGPDFLTQPYRMTDSLTEIQGDIHRLNQQQHQIQSLMHNGMNPPPGHHMQQQQQQQPPHGQFYLHDQQGSPVRRMWGQQGGSEGYSSMSPATRRAQWGPARPMMPQGDYMMAGQHPGYYPGYQVNHLPPMNQVNAQPQMPPVGAGGGGGGFMLHSQPQSLPPHAMYQQNGQGFYSPEHQFRGYPSSAQMYGSSEQQRQMGQTPPFRLHGEGGGGEGWSGDSRGPGSLRSSAQSSPSRQPPSRQQKSPSPPRQTSVSHAPVAAPPPDDMEPQSVSFINSTDQQHIDPHKDDDTNDKFKRLSITSGSKTYRISHEPGSPTRPSLGVKTFRVPTKKGMPVVDDIDLPQPTPLQRSRTPPYYHEPYINDDDEDELNVKAEPLQEGPNVDKGFYISFDGETGPRKPKPLLRNKKMSRKNSSPSTPATTPSKEDLPIVPDRPSRTSNDTFDPHRGSMTQFTSPSMVKTPFTLTSQQSSSNSGSSTPKANGLSHNPPCDAEQDEESEPGIEEVTKPHTINRQRSKPSSGTALVITADEDAADNSSASEMEKKKERLMMMSMKRKQEQEEARLRKEMEAQEKREIEKIKEEEKHRKKEEERARRQVILERYKIKKAMEDAEKEGRYYEPPPGMSPDPPSMSHGKPSVRLRNKPPGGGRPRPKTMAGSSTHETDGELTPSRGKKGSSQNIAGEVRSGESRMRKSSGWWGSSHSLSRAQGSRGSNTSLAGDYPSTSRTLERGHTGRRPTSVIGYTSLARPEDKKASLYGSQDTGLNYGGGYRVHEARRPSLATEGGGPRTRRAYTGLGGGHRKYRSTGNISGQSEHDSLVYHMSEDSGLGRATPPRRAPSPGMARHLPSPSGPGSLPPGLFSKRRPGGFDDAASDISTTSSTMDYYGPRLFKQPTAKSNRTIILNAVEYCVFPGMVNQTAKHRVLEEIARSESKHFLILFRDTGCQFRAIYSFNPDSEEVYKLYGTGPKLVNDRMFDKFFKYNSGGKCFSQIHTKHLTVTIDAFTIHNSLWQGKRVNLPSKKDMTLVI</sequence>
<dbReference type="EMBL" id="JAWQEG010000520">
    <property type="protein sequence ID" value="KAK3888903.1"/>
    <property type="molecule type" value="Genomic_DNA"/>
</dbReference>
<evidence type="ECO:0000256" key="3">
    <source>
        <dbReference type="ARBA" id="ARBA00022701"/>
    </source>
</evidence>
<feature type="compositionally biased region" description="Basic residues" evidence="8">
    <location>
        <begin position="2878"/>
        <end position="2891"/>
    </location>
</feature>
<evidence type="ECO:0000256" key="1">
    <source>
        <dbReference type="ARBA" id="ARBA00004245"/>
    </source>
</evidence>
<gene>
    <name evidence="11" type="ORF">Pcinc_007065</name>
</gene>
<feature type="compositionally biased region" description="Polar residues" evidence="8">
    <location>
        <begin position="3186"/>
        <end position="3206"/>
    </location>
</feature>
<dbReference type="GO" id="GO:0007026">
    <property type="term" value="P:negative regulation of microtubule depolymerization"/>
    <property type="evidence" value="ECO:0007669"/>
    <property type="project" value="TreeGrafter"/>
</dbReference>
<feature type="compositionally biased region" description="Low complexity" evidence="8">
    <location>
        <begin position="3326"/>
        <end position="3339"/>
    </location>
</feature>
<feature type="region of interest" description="Disordered" evidence="8">
    <location>
        <begin position="2412"/>
        <end position="2480"/>
    </location>
</feature>
<comment type="caution">
    <text evidence="11">The sequence shown here is derived from an EMBL/GenBank/DDBJ whole genome shotgun (WGS) entry which is preliminary data.</text>
</comment>
<dbReference type="Pfam" id="PF08683">
    <property type="entry name" value="CAMSAP_CKK"/>
    <property type="match status" value="1"/>
</dbReference>
<feature type="region of interest" description="Disordered" evidence="8">
    <location>
        <begin position="620"/>
        <end position="695"/>
    </location>
</feature>
<keyword evidence="5" id="KW-0206">Cytoskeleton</keyword>
<feature type="coiled-coil region" evidence="7">
    <location>
        <begin position="2324"/>
        <end position="2358"/>
    </location>
</feature>
<feature type="compositionally biased region" description="Basic and acidic residues" evidence="8">
    <location>
        <begin position="933"/>
        <end position="949"/>
    </location>
</feature>
<feature type="compositionally biased region" description="Basic and acidic residues" evidence="8">
    <location>
        <begin position="1938"/>
        <end position="1954"/>
    </location>
</feature>
<protein>
    <submittedName>
        <fullName evidence="11">Uncharacterized protein</fullName>
    </submittedName>
</protein>
<evidence type="ECO:0000256" key="4">
    <source>
        <dbReference type="ARBA" id="ARBA00023054"/>
    </source>
</evidence>
<feature type="compositionally biased region" description="Basic and acidic residues" evidence="8">
    <location>
        <begin position="1377"/>
        <end position="1392"/>
    </location>
</feature>
<dbReference type="Pfam" id="PF17095">
    <property type="entry name" value="CAMSAP_CC1"/>
    <property type="match status" value="1"/>
</dbReference>
<feature type="compositionally biased region" description="Basic and acidic residues" evidence="8">
    <location>
        <begin position="2133"/>
        <end position="2174"/>
    </location>
</feature>
<feature type="compositionally biased region" description="Basic and acidic residues" evidence="8">
    <location>
        <begin position="2437"/>
        <end position="2454"/>
    </location>
</feature>
<accession>A0AAE1GG05</accession>
<feature type="compositionally biased region" description="Polar residues" evidence="8">
    <location>
        <begin position="1989"/>
        <end position="2008"/>
    </location>
</feature>
<keyword evidence="2" id="KW-0963">Cytoplasm</keyword>
<feature type="region of interest" description="Disordered" evidence="8">
    <location>
        <begin position="1902"/>
        <end position="1970"/>
    </location>
</feature>
<dbReference type="InterPro" id="IPR031372">
    <property type="entry name" value="CAMSAP_CC1"/>
</dbReference>
<keyword evidence="4 7" id="KW-0175">Coiled coil</keyword>
<feature type="compositionally biased region" description="Acidic residues" evidence="8">
    <location>
        <begin position="576"/>
        <end position="589"/>
    </location>
</feature>
<feature type="compositionally biased region" description="Polar residues" evidence="8">
    <location>
        <begin position="2020"/>
        <end position="2035"/>
    </location>
</feature>
<feature type="compositionally biased region" description="Low complexity" evidence="8">
    <location>
        <begin position="2947"/>
        <end position="2957"/>
    </location>
</feature>
<feature type="compositionally biased region" description="Polar residues" evidence="8">
    <location>
        <begin position="851"/>
        <end position="863"/>
    </location>
</feature>
<feature type="region of interest" description="Disordered" evidence="8">
    <location>
        <begin position="771"/>
        <end position="805"/>
    </location>
</feature>
<feature type="compositionally biased region" description="Polar residues" evidence="8">
    <location>
        <begin position="2664"/>
        <end position="2680"/>
    </location>
</feature>
<feature type="compositionally biased region" description="Polar residues" evidence="8">
    <location>
        <begin position="2106"/>
        <end position="2127"/>
    </location>
</feature>
<dbReference type="GO" id="GO:0031175">
    <property type="term" value="P:neuron projection development"/>
    <property type="evidence" value="ECO:0007669"/>
    <property type="project" value="InterPro"/>
</dbReference>
<feature type="compositionally biased region" description="Acidic residues" evidence="8">
    <location>
        <begin position="622"/>
        <end position="631"/>
    </location>
</feature>
<feature type="region of interest" description="Disordered" evidence="8">
    <location>
        <begin position="915"/>
        <end position="976"/>
    </location>
</feature>
<dbReference type="InterPro" id="IPR001715">
    <property type="entry name" value="CH_dom"/>
</dbReference>
<feature type="compositionally biased region" description="Low complexity" evidence="8">
    <location>
        <begin position="3174"/>
        <end position="3185"/>
    </location>
</feature>
<feature type="compositionally biased region" description="Low complexity" evidence="8">
    <location>
        <begin position="676"/>
        <end position="687"/>
    </location>
</feature>